<evidence type="ECO:0000256" key="1">
    <source>
        <dbReference type="SAM" id="MobiDB-lite"/>
    </source>
</evidence>
<dbReference type="PANTHER" id="PTHR34315">
    <property type="match status" value="1"/>
</dbReference>
<sequence>MPHEIHDSGNENHHDHADEGLLADLQRMEQLRVGRRRALALFGSASGSALLLGCGGSDGSSSGTTTTVTSTSTSTATATATPTPTPTSTSTSSSCTVPSSETNGPYPADGTNTSSGVTSNALTATGVVRSDIRSSFVGSSTATATGVTMTFTITVVDVNNGCAPLSGYAIYIWHCDKDGNYSLYNLPSESYLRGVQVTDSNGQVTFTTIVPGCYNGRYPHIHFEVFSSLANATSGNYARLISQFAIPATVCAAVYATSNYATSSTNYNNGNNSTSTDNIFSDATSAQLAVMTPTMTGSVSGGYTATTTIGIST</sequence>
<dbReference type="EMBL" id="CP000248">
    <property type="protein sequence ID" value="ABD26316.1"/>
    <property type="molecule type" value="Genomic_DNA"/>
</dbReference>
<keyword evidence="3" id="KW-0223">Dioxygenase</keyword>
<dbReference type="SUPFAM" id="SSF49482">
    <property type="entry name" value="Aromatic compound dioxygenase"/>
    <property type="match status" value="1"/>
</dbReference>
<reference evidence="4" key="1">
    <citation type="submission" date="2006-01" db="EMBL/GenBank/DDBJ databases">
        <title>Complete sequence of Novosphingobium aromaticivorans DSM 12444.</title>
        <authorList>
            <consortium name="US DOE Joint Genome Institute"/>
            <person name="Copeland A."/>
            <person name="Lucas S."/>
            <person name="Lapidus A."/>
            <person name="Barry K."/>
            <person name="Detter J.C."/>
            <person name="Glavina T."/>
            <person name="Hammon N."/>
            <person name="Israni S."/>
            <person name="Pitluck S."/>
            <person name="Chain P."/>
            <person name="Malfatti S."/>
            <person name="Shin M."/>
            <person name="Vergez L."/>
            <person name="Schmutz J."/>
            <person name="Larimer F."/>
            <person name="Land M."/>
            <person name="Kyrpides N."/>
            <person name="Ivanova N."/>
            <person name="Fredrickson J."/>
            <person name="Balkwill D."/>
            <person name="Romine M.F."/>
            <person name="Richardson P."/>
        </authorList>
    </citation>
    <scope>NUCLEOTIDE SEQUENCE [LARGE SCALE GENOMIC DNA]</scope>
    <source>
        <strain evidence="4">ATCC 700278 / DSM 12444 / CCUG 56034 / CIP 105152 / NBRC 16084 / F199</strain>
    </source>
</reference>
<dbReference type="InterPro" id="IPR015889">
    <property type="entry name" value="Intradiol_dOase_core"/>
</dbReference>
<dbReference type="KEGG" id="nar:Saro_1876"/>
<dbReference type="eggNOG" id="COG3485">
    <property type="taxonomic scope" value="Bacteria"/>
</dbReference>
<feature type="region of interest" description="Disordered" evidence="1">
    <location>
        <begin position="56"/>
        <end position="118"/>
    </location>
</feature>
<proteinExistence type="predicted"/>
<protein>
    <submittedName>
        <fullName evidence="3">Intradiol ring-cleavage dioxygenase</fullName>
    </submittedName>
</protein>
<dbReference type="Proteomes" id="UP000009134">
    <property type="component" value="Chromosome"/>
</dbReference>
<evidence type="ECO:0000313" key="3">
    <source>
        <dbReference type="EMBL" id="ABD26316.1"/>
    </source>
</evidence>
<dbReference type="GO" id="GO:0008199">
    <property type="term" value="F:ferric iron binding"/>
    <property type="evidence" value="ECO:0007669"/>
    <property type="project" value="InterPro"/>
</dbReference>
<dbReference type="Pfam" id="PF00775">
    <property type="entry name" value="Dioxygenase_C"/>
    <property type="match status" value="1"/>
</dbReference>
<dbReference type="PANTHER" id="PTHR34315:SF1">
    <property type="entry name" value="INTRADIOL RING-CLEAVAGE DIOXYGENASES DOMAIN-CONTAINING PROTEIN-RELATED"/>
    <property type="match status" value="1"/>
</dbReference>
<accession>Q2G757</accession>
<dbReference type="HOGENOM" id="CLU_027719_2_0_5"/>
<dbReference type="STRING" id="279238.Saro_1876"/>
<organism evidence="3 4">
    <name type="scientific">Novosphingobium aromaticivorans (strain ATCC 700278 / DSM 12444 / CCUG 56034 / CIP 105152 / NBRC 16084 / F199)</name>
    <dbReference type="NCBI Taxonomy" id="279238"/>
    <lineage>
        <taxon>Bacteria</taxon>
        <taxon>Pseudomonadati</taxon>
        <taxon>Pseudomonadota</taxon>
        <taxon>Alphaproteobacteria</taxon>
        <taxon>Sphingomonadales</taxon>
        <taxon>Sphingomonadaceae</taxon>
        <taxon>Novosphingobium</taxon>
    </lineage>
</organism>
<evidence type="ECO:0000313" key="4">
    <source>
        <dbReference type="Proteomes" id="UP000009134"/>
    </source>
</evidence>
<keyword evidence="3" id="KW-0560">Oxidoreductase</keyword>
<dbReference type="CDD" id="cd03457">
    <property type="entry name" value="intradiol_dioxygenase_like"/>
    <property type="match status" value="1"/>
</dbReference>
<dbReference type="GO" id="GO:0016702">
    <property type="term" value="F:oxidoreductase activity, acting on single donors with incorporation of molecular oxygen, incorporation of two atoms of oxygen"/>
    <property type="evidence" value="ECO:0007669"/>
    <property type="project" value="InterPro"/>
</dbReference>
<dbReference type="Gene3D" id="2.60.130.10">
    <property type="entry name" value="Aromatic compound dioxygenase"/>
    <property type="match status" value="1"/>
</dbReference>
<dbReference type="InterPro" id="IPR000627">
    <property type="entry name" value="Intradiol_dOase_C"/>
</dbReference>
<feature type="compositionally biased region" description="Low complexity" evidence="1">
    <location>
        <begin position="59"/>
        <end position="100"/>
    </location>
</feature>
<evidence type="ECO:0000259" key="2">
    <source>
        <dbReference type="Pfam" id="PF00775"/>
    </source>
</evidence>
<dbReference type="AlphaFoldDB" id="Q2G757"/>
<keyword evidence="4" id="KW-1185">Reference proteome</keyword>
<gene>
    <name evidence="3" type="ordered locus">Saro_1876</name>
</gene>
<feature type="domain" description="Intradiol ring-cleavage dioxygenases" evidence="2">
    <location>
        <begin position="141"/>
        <end position="217"/>
    </location>
</feature>
<name>Q2G757_NOVAD</name>